<organism evidence="2">
    <name type="scientific">Florenciella parvula</name>
    <dbReference type="NCBI Taxonomy" id="236787"/>
    <lineage>
        <taxon>Eukaryota</taxon>
        <taxon>Sar</taxon>
        <taxon>Stramenopiles</taxon>
        <taxon>Ochrophyta</taxon>
        <taxon>Dictyochophyceae</taxon>
        <taxon>Florenciellales</taxon>
        <taxon>Florenciella</taxon>
    </lineage>
</organism>
<feature type="compositionally biased region" description="Basic residues" evidence="1">
    <location>
        <begin position="202"/>
        <end position="212"/>
    </location>
</feature>
<reference evidence="2" key="1">
    <citation type="submission" date="2021-01" db="EMBL/GenBank/DDBJ databases">
        <authorList>
            <person name="Corre E."/>
            <person name="Pelletier E."/>
            <person name="Niang G."/>
            <person name="Scheremetjew M."/>
            <person name="Finn R."/>
            <person name="Kale V."/>
            <person name="Holt S."/>
            <person name="Cochrane G."/>
            <person name="Meng A."/>
            <person name="Brown T."/>
            <person name="Cohen L."/>
        </authorList>
    </citation>
    <scope>NUCLEOTIDE SEQUENCE</scope>
    <source>
        <strain evidence="2">RCC1693</strain>
    </source>
</reference>
<dbReference type="EMBL" id="HBGT01011330">
    <property type="protein sequence ID" value="CAD9405999.1"/>
    <property type="molecule type" value="Transcribed_RNA"/>
</dbReference>
<sequence length="221" mass="24201">MVKLDEYQRLEVGVGVTVRGVGRALITKLLQAEPYVKAQVSIYEDQEVVAPSIGNEIEGGSAASEAAVAVAEKLIGMHEAMHEQEEKAQISSRVSKEISLDPRAMLAVDDFQAQQATQEGDVEVPPEFNGASESLMTRVRVARAARTKSLSLEAASDKETRMERALLSFLALEGCDFERKLKAFHGQSTLERLLVCQEHRGGRARGGRHKSERKGGEQDEP</sequence>
<proteinExistence type="predicted"/>
<gene>
    <name evidence="2" type="ORF">FPAR1323_LOCUS6207</name>
</gene>
<name>A0A7S2BT99_9STRA</name>
<accession>A0A7S2BT99</accession>
<evidence type="ECO:0000256" key="1">
    <source>
        <dbReference type="SAM" id="MobiDB-lite"/>
    </source>
</evidence>
<protein>
    <submittedName>
        <fullName evidence="2">Uncharacterized protein</fullName>
    </submittedName>
</protein>
<feature type="region of interest" description="Disordered" evidence="1">
    <location>
        <begin position="200"/>
        <end position="221"/>
    </location>
</feature>
<evidence type="ECO:0000313" key="2">
    <source>
        <dbReference type="EMBL" id="CAD9405999.1"/>
    </source>
</evidence>
<dbReference type="AlphaFoldDB" id="A0A7S2BT99"/>